<dbReference type="SUPFAM" id="SSF48008">
    <property type="entry name" value="GntR ligand-binding domain-like"/>
    <property type="match status" value="1"/>
</dbReference>
<organism evidence="5 6">
    <name type="scientific">Arachnia rubra</name>
    <dbReference type="NCBI Taxonomy" id="1547448"/>
    <lineage>
        <taxon>Bacteria</taxon>
        <taxon>Bacillati</taxon>
        <taxon>Actinomycetota</taxon>
        <taxon>Actinomycetes</taxon>
        <taxon>Propionibacteriales</taxon>
        <taxon>Propionibacteriaceae</taxon>
        <taxon>Arachnia</taxon>
    </lineage>
</organism>
<dbReference type="InterPro" id="IPR011711">
    <property type="entry name" value="GntR_C"/>
</dbReference>
<keyword evidence="2" id="KW-0238">DNA-binding</keyword>
<evidence type="ECO:0000313" key="6">
    <source>
        <dbReference type="Proteomes" id="UP000678513"/>
    </source>
</evidence>
<keyword evidence="3" id="KW-0804">Transcription</keyword>
<dbReference type="SMART" id="SM00895">
    <property type="entry name" value="FCD"/>
    <property type="match status" value="1"/>
</dbReference>
<dbReference type="CDD" id="cd07377">
    <property type="entry name" value="WHTH_GntR"/>
    <property type="match status" value="1"/>
</dbReference>
<dbReference type="InterPro" id="IPR000524">
    <property type="entry name" value="Tscrpt_reg_HTH_GntR"/>
</dbReference>
<dbReference type="Gene3D" id="1.10.10.10">
    <property type="entry name" value="Winged helix-like DNA-binding domain superfamily/Winged helix DNA-binding domain"/>
    <property type="match status" value="1"/>
</dbReference>
<dbReference type="Pfam" id="PF00392">
    <property type="entry name" value="GntR"/>
    <property type="match status" value="1"/>
</dbReference>
<dbReference type="EMBL" id="CP072384">
    <property type="protein sequence ID" value="QUC07514.1"/>
    <property type="molecule type" value="Genomic_DNA"/>
</dbReference>
<sequence>MALMKLEPAQRVGDQAFDAIHDAIMTGEYRAGQRLQIRQLAEKLGTSVMPVREAIKRLEELSLVETFPHRSAVVKRFTRDELLQLYAVRRILEVEATRLGAPAVPTKDIQALRKLHSRLASALARGNAIEYLEFDEKLLASVYLCSGNTVLLDTIRRLWQRCRSYKIVGVRRQIESGQTDILLSYQEELINAVAAGDVDRAEQITADSLDAATERIRAALPDEGAD</sequence>
<proteinExistence type="predicted"/>
<evidence type="ECO:0000256" key="1">
    <source>
        <dbReference type="ARBA" id="ARBA00023015"/>
    </source>
</evidence>
<dbReference type="PANTHER" id="PTHR43537:SF49">
    <property type="entry name" value="TRANSCRIPTIONAL REGULATORY PROTEIN"/>
    <property type="match status" value="1"/>
</dbReference>
<evidence type="ECO:0000259" key="4">
    <source>
        <dbReference type="PROSITE" id="PS50949"/>
    </source>
</evidence>
<dbReference type="SMART" id="SM00345">
    <property type="entry name" value="HTH_GNTR"/>
    <property type="match status" value="1"/>
</dbReference>
<gene>
    <name evidence="5" type="ORF">J5A65_11325</name>
</gene>
<dbReference type="Pfam" id="PF07729">
    <property type="entry name" value="FCD"/>
    <property type="match status" value="1"/>
</dbReference>
<feature type="domain" description="HTH gntR-type" evidence="4">
    <location>
        <begin position="10"/>
        <end position="77"/>
    </location>
</feature>
<dbReference type="Proteomes" id="UP000678513">
    <property type="component" value="Chromosome"/>
</dbReference>
<dbReference type="PANTHER" id="PTHR43537">
    <property type="entry name" value="TRANSCRIPTIONAL REGULATOR, GNTR FAMILY"/>
    <property type="match status" value="1"/>
</dbReference>
<name>A0ABX7Y2Z9_9ACTN</name>
<evidence type="ECO:0000313" key="5">
    <source>
        <dbReference type="EMBL" id="QUC07514.1"/>
    </source>
</evidence>
<dbReference type="InterPro" id="IPR008920">
    <property type="entry name" value="TF_FadR/GntR_C"/>
</dbReference>
<evidence type="ECO:0000256" key="2">
    <source>
        <dbReference type="ARBA" id="ARBA00023125"/>
    </source>
</evidence>
<dbReference type="Gene3D" id="1.20.120.530">
    <property type="entry name" value="GntR ligand-binding domain-like"/>
    <property type="match status" value="1"/>
</dbReference>
<reference evidence="5 6" key="1">
    <citation type="submission" date="2021-03" db="EMBL/GenBank/DDBJ databases">
        <title>Human Oral Microbial Genomes.</title>
        <authorList>
            <person name="Johnston C.D."/>
            <person name="Chen T."/>
            <person name="Dewhirst F.E."/>
        </authorList>
    </citation>
    <scope>NUCLEOTIDE SEQUENCE [LARGE SCALE GENOMIC DNA]</scope>
    <source>
        <strain evidence="5 6">DSMZ 100122</strain>
    </source>
</reference>
<keyword evidence="1" id="KW-0805">Transcription regulation</keyword>
<dbReference type="InterPro" id="IPR036390">
    <property type="entry name" value="WH_DNA-bd_sf"/>
</dbReference>
<protein>
    <submittedName>
        <fullName evidence="5">GntR family transcriptional regulator</fullName>
    </submittedName>
</protein>
<dbReference type="InterPro" id="IPR036388">
    <property type="entry name" value="WH-like_DNA-bd_sf"/>
</dbReference>
<evidence type="ECO:0000256" key="3">
    <source>
        <dbReference type="ARBA" id="ARBA00023163"/>
    </source>
</evidence>
<accession>A0ABX7Y2Z9</accession>
<keyword evidence="6" id="KW-1185">Reference proteome</keyword>
<dbReference type="SUPFAM" id="SSF46785">
    <property type="entry name" value="Winged helix' DNA-binding domain"/>
    <property type="match status" value="1"/>
</dbReference>
<dbReference type="PROSITE" id="PS50949">
    <property type="entry name" value="HTH_GNTR"/>
    <property type="match status" value="1"/>
</dbReference>